<reference evidence="2 3" key="1">
    <citation type="journal article" date="2013" name="Stand. Genomic Sci.">
        <title>Genomic Encyclopedia of Type Strains, Phase I: The one thousand microbial genomes (KMG-I) project.</title>
        <authorList>
            <person name="Kyrpides N.C."/>
            <person name="Woyke T."/>
            <person name="Eisen J.A."/>
            <person name="Garrity G."/>
            <person name="Lilburn T.G."/>
            <person name="Beck B.J."/>
            <person name="Whitman W.B."/>
            <person name="Hugenholtz P."/>
            <person name="Klenk H.P."/>
        </authorList>
    </citation>
    <scope>NUCLEOTIDE SEQUENCE [LARGE SCALE GENOMIC DNA]</scope>
    <source>
        <strain evidence="2 3">DSM 45044</strain>
    </source>
</reference>
<dbReference type="Pfam" id="PF13560">
    <property type="entry name" value="HTH_31"/>
    <property type="match status" value="1"/>
</dbReference>
<dbReference type="EMBL" id="VLLL01000012">
    <property type="protein sequence ID" value="TWJ06453.1"/>
    <property type="molecule type" value="Genomic_DNA"/>
</dbReference>
<dbReference type="Proteomes" id="UP000321617">
    <property type="component" value="Unassembled WGS sequence"/>
</dbReference>
<accession>A0A562ULF8</accession>
<name>A0A562ULF8_9ACTN</name>
<dbReference type="PROSITE" id="PS50943">
    <property type="entry name" value="HTH_CROC1"/>
    <property type="match status" value="1"/>
</dbReference>
<dbReference type="InterPro" id="IPR001387">
    <property type="entry name" value="Cro/C1-type_HTH"/>
</dbReference>
<dbReference type="InterPro" id="IPR010982">
    <property type="entry name" value="Lambda_DNA-bd_dom_sf"/>
</dbReference>
<dbReference type="Gene3D" id="1.10.260.40">
    <property type="entry name" value="lambda repressor-like DNA-binding domains"/>
    <property type="match status" value="1"/>
</dbReference>
<evidence type="ECO:0000313" key="2">
    <source>
        <dbReference type="EMBL" id="TWJ06453.1"/>
    </source>
</evidence>
<organism evidence="2 3">
    <name type="scientific">Stackebrandtia albiflava</name>
    <dbReference type="NCBI Taxonomy" id="406432"/>
    <lineage>
        <taxon>Bacteria</taxon>
        <taxon>Bacillati</taxon>
        <taxon>Actinomycetota</taxon>
        <taxon>Actinomycetes</taxon>
        <taxon>Glycomycetales</taxon>
        <taxon>Glycomycetaceae</taxon>
        <taxon>Stackebrandtia</taxon>
    </lineage>
</organism>
<dbReference type="Pfam" id="PF19054">
    <property type="entry name" value="DUF5753"/>
    <property type="match status" value="1"/>
</dbReference>
<dbReference type="AlphaFoldDB" id="A0A562ULF8"/>
<keyword evidence="3" id="KW-1185">Reference proteome</keyword>
<dbReference type="OrthoDB" id="3458445at2"/>
<gene>
    <name evidence="2" type="ORF">LX16_5189</name>
</gene>
<proteinExistence type="predicted"/>
<sequence length="281" mass="31519">MSQSQGPTVRRRIVASELRRLRLIAAMKQQDVAAAVDIDPSALSRYEQAKSSMTVHVAARLFDLYGVEDAQRDALLDLVKGSRRRGWLKGYTGVVPEWFEGLVALERDASAIHEFAIHVLPGLVQTEEYARAVLRAGARADRVEEHLALRLKRTELLNDETAPEYWVIICESAMRCLVGGTETLRGQLEHLLVLSQRPNVTIQVLPSSYGAHRSMTNPFSILRFALAPHYRVAYLDYLTGSLYMDDPGEVEQYDGAFKHLIKASLSETESRTLIKTIAKEV</sequence>
<evidence type="ECO:0000313" key="3">
    <source>
        <dbReference type="Proteomes" id="UP000321617"/>
    </source>
</evidence>
<dbReference type="CDD" id="cd00093">
    <property type="entry name" value="HTH_XRE"/>
    <property type="match status" value="1"/>
</dbReference>
<dbReference type="SMART" id="SM00530">
    <property type="entry name" value="HTH_XRE"/>
    <property type="match status" value="1"/>
</dbReference>
<dbReference type="InterPro" id="IPR043917">
    <property type="entry name" value="DUF5753"/>
</dbReference>
<comment type="caution">
    <text evidence="2">The sequence shown here is derived from an EMBL/GenBank/DDBJ whole genome shotgun (WGS) entry which is preliminary data.</text>
</comment>
<dbReference type="GO" id="GO:0003677">
    <property type="term" value="F:DNA binding"/>
    <property type="evidence" value="ECO:0007669"/>
    <property type="project" value="InterPro"/>
</dbReference>
<dbReference type="RefSeq" id="WP_158645745.1">
    <property type="nucleotide sequence ID" value="NZ_BAABIJ010000002.1"/>
</dbReference>
<protein>
    <submittedName>
        <fullName evidence="2">Helix-turn-helix protein</fullName>
    </submittedName>
</protein>
<evidence type="ECO:0000259" key="1">
    <source>
        <dbReference type="PROSITE" id="PS50943"/>
    </source>
</evidence>
<dbReference type="SUPFAM" id="SSF47413">
    <property type="entry name" value="lambda repressor-like DNA-binding domains"/>
    <property type="match status" value="1"/>
</dbReference>
<feature type="domain" description="HTH cro/C1-type" evidence="1">
    <location>
        <begin position="18"/>
        <end position="72"/>
    </location>
</feature>